<gene>
    <name evidence="2" type="ORF">DSTB1V02_LOCUS10908</name>
</gene>
<protein>
    <submittedName>
        <fullName evidence="2">Uncharacterized protein</fullName>
    </submittedName>
</protein>
<dbReference type="AlphaFoldDB" id="A0A7R9AC28"/>
<proteinExistence type="predicted"/>
<dbReference type="EMBL" id="LR902827">
    <property type="protein sequence ID" value="CAD7251141.1"/>
    <property type="molecule type" value="Genomic_DNA"/>
</dbReference>
<evidence type="ECO:0000313" key="2">
    <source>
        <dbReference type="EMBL" id="CAD7251141.1"/>
    </source>
</evidence>
<organism evidence="2">
    <name type="scientific">Darwinula stevensoni</name>
    <dbReference type="NCBI Taxonomy" id="69355"/>
    <lineage>
        <taxon>Eukaryota</taxon>
        <taxon>Metazoa</taxon>
        <taxon>Ecdysozoa</taxon>
        <taxon>Arthropoda</taxon>
        <taxon>Crustacea</taxon>
        <taxon>Oligostraca</taxon>
        <taxon>Ostracoda</taxon>
        <taxon>Podocopa</taxon>
        <taxon>Podocopida</taxon>
        <taxon>Darwinulocopina</taxon>
        <taxon>Darwinuloidea</taxon>
        <taxon>Darwinulidae</taxon>
        <taxon>Darwinula</taxon>
    </lineage>
</organism>
<accession>A0A7R9AC28</accession>
<name>A0A7R9AC28_9CRUS</name>
<dbReference type="Proteomes" id="UP000677054">
    <property type="component" value="Unassembled WGS sequence"/>
</dbReference>
<reference evidence="2" key="1">
    <citation type="submission" date="2020-11" db="EMBL/GenBank/DDBJ databases">
        <authorList>
            <person name="Tran Van P."/>
        </authorList>
    </citation>
    <scope>NUCLEOTIDE SEQUENCE</scope>
</reference>
<dbReference type="EMBL" id="CAJPEV010003310">
    <property type="protein sequence ID" value="CAG0899480.1"/>
    <property type="molecule type" value="Genomic_DNA"/>
</dbReference>
<evidence type="ECO:0000313" key="3">
    <source>
        <dbReference type="Proteomes" id="UP000677054"/>
    </source>
</evidence>
<sequence>MLLQEEERMRARMKAMQEAAAMEQRRRQILQQNPQLLLQHQNQMAHVYRQQIFQHPFRQVVRGPPRQPNPYRNALSSYSYTRPQRVQVSRSPFPGNPSSHPLR</sequence>
<evidence type="ECO:0000256" key="1">
    <source>
        <dbReference type="SAM" id="MobiDB-lite"/>
    </source>
</evidence>
<keyword evidence="3" id="KW-1185">Reference proteome</keyword>
<feature type="region of interest" description="Disordered" evidence="1">
    <location>
        <begin position="60"/>
        <end position="103"/>
    </location>
</feature>
<feature type="compositionally biased region" description="Polar residues" evidence="1">
    <location>
        <begin position="74"/>
        <end position="103"/>
    </location>
</feature>